<proteinExistence type="predicted"/>
<dbReference type="InterPro" id="IPR043708">
    <property type="entry name" value="DUF5648"/>
</dbReference>
<reference evidence="2 3" key="1">
    <citation type="submission" date="2021-06" db="EMBL/GenBank/DDBJ databases">
        <title>Enterococcus alishanensis sp. nov., a novel lactic acid bacterium isolated from fresh coffee beans.</title>
        <authorList>
            <person name="Chen Y.-S."/>
        </authorList>
    </citation>
    <scope>NUCLEOTIDE SEQUENCE [LARGE SCALE GENOMIC DNA]</scope>
    <source>
        <strain evidence="2 3">ALS3</strain>
    </source>
</reference>
<gene>
    <name evidence="2" type="ORF">KUA55_12555</name>
</gene>
<dbReference type="Proteomes" id="UP000774130">
    <property type="component" value="Unassembled WGS sequence"/>
</dbReference>
<dbReference type="EMBL" id="JAHUZB010000004">
    <property type="protein sequence ID" value="MBV7391511.1"/>
    <property type="molecule type" value="Genomic_DNA"/>
</dbReference>
<evidence type="ECO:0000259" key="1">
    <source>
        <dbReference type="Pfam" id="PF18885"/>
    </source>
</evidence>
<sequence length="235" mass="26182">MKKIVLSVGLLAGLGLGLCSGIEAKAENLGLENLLFRSYNPNSGEHFFTTDYAEASWLASQGWVGEQTAWSVPEKGDIVYRLYNPNAGDHIYTKSIVEYDWLAEQGWTQEGESFLSDTRDEVPVYRSYNKNALKAGAHMFTTSKSEHDGLINIGWNNEDISFYAESSYSKLEKEVAYCESTFKEEDYPTADFAEFEATLTTVKATLENPNSTKNDLLQASIDLHNAASKLLSIVE</sequence>
<name>A0ABS6TF29_9ENTE</name>
<dbReference type="Pfam" id="PF18885">
    <property type="entry name" value="DUF5648"/>
    <property type="match status" value="1"/>
</dbReference>
<feature type="domain" description="DUF5648" evidence="1">
    <location>
        <begin position="35"/>
        <end position="164"/>
    </location>
</feature>
<keyword evidence="3" id="KW-1185">Reference proteome</keyword>
<organism evidence="2 3">
    <name type="scientific">Enterococcus alishanensis</name>
    <dbReference type="NCBI Taxonomy" id="1303817"/>
    <lineage>
        <taxon>Bacteria</taxon>
        <taxon>Bacillati</taxon>
        <taxon>Bacillota</taxon>
        <taxon>Bacilli</taxon>
        <taxon>Lactobacillales</taxon>
        <taxon>Enterococcaceae</taxon>
        <taxon>Enterococcus</taxon>
    </lineage>
</organism>
<comment type="caution">
    <text evidence="2">The sequence shown here is derived from an EMBL/GenBank/DDBJ whole genome shotgun (WGS) entry which is preliminary data.</text>
</comment>
<dbReference type="RefSeq" id="WP_218326714.1">
    <property type="nucleotide sequence ID" value="NZ_JAHUZB010000004.1"/>
</dbReference>
<evidence type="ECO:0000313" key="2">
    <source>
        <dbReference type="EMBL" id="MBV7391511.1"/>
    </source>
</evidence>
<accession>A0ABS6TF29</accession>
<protein>
    <recommendedName>
        <fullName evidence="1">DUF5648 domain-containing protein</fullName>
    </recommendedName>
</protein>
<evidence type="ECO:0000313" key="3">
    <source>
        <dbReference type="Proteomes" id="UP000774130"/>
    </source>
</evidence>